<evidence type="ECO:0000313" key="1">
    <source>
        <dbReference type="EMBL" id="KAK3278482.1"/>
    </source>
</evidence>
<organism evidence="1 2">
    <name type="scientific">Cymbomonas tetramitiformis</name>
    <dbReference type="NCBI Taxonomy" id="36881"/>
    <lineage>
        <taxon>Eukaryota</taxon>
        <taxon>Viridiplantae</taxon>
        <taxon>Chlorophyta</taxon>
        <taxon>Pyramimonadophyceae</taxon>
        <taxon>Pyramimonadales</taxon>
        <taxon>Pyramimonadaceae</taxon>
        <taxon>Cymbomonas</taxon>
    </lineage>
</organism>
<name>A0AAE0GI40_9CHLO</name>
<reference evidence="1 2" key="1">
    <citation type="journal article" date="2015" name="Genome Biol. Evol.">
        <title>Comparative Genomics of a Bacterivorous Green Alga Reveals Evolutionary Causalities and Consequences of Phago-Mixotrophic Mode of Nutrition.</title>
        <authorList>
            <person name="Burns J.A."/>
            <person name="Paasch A."/>
            <person name="Narechania A."/>
            <person name="Kim E."/>
        </authorList>
    </citation>
    <scope>NUCLEOTIDE SEQUENCE [LARGE SCALE GENOMIC DNA]</scope>
    <source>
        <strain evidence="1 2">PLY_AMNH</strain>
    </source>
</reference>
<dbReference type="Proteomes" id="UP001190700">
    <property type="component" value="Unassembled WGS sequence"/>
</dbReference>
<proteinExistence type="predicted"/>
<dbReference type="AlphaFoldDB" id="A0AAE0GI40"/>
<protein>
    <submittedName>
        <fullName evidence="1">Uncharacterized protein</fullName>
    </submittedName>
</protein>
<comment type="caution">
    <text evidence="1">The sequence shown here is derived from an EMBL/GenBank/DDBJ whole genome shotgun (WGS) entry which is preliminary data.</text>
</comment>
<keyword evidence="2" id="KW-1185">Reference proteome</keyword>
<sequence length="100" mass="11402">MAFAAINFQRGAEEQNEERQFEQAQQMLAERDAKAKALLNFGTHVKKKESKLQVTVHIMPLVLQSQIIVFVLDALCFPSCRDSLCVRAFLEQVWGMTCDI</sequence>
<dbReference type="EMBL" id="LGRX02005410">
    <property type="protein sequence ID" value="KAK3278482.1"/>
    <property type="molecule type" value="Genomic_DNA"/>
</dbReference>
<gene>
    <name evidence="1" type="ORF">CYMTET_13582</name>
</gene>
<evidence type="ECO:0000313" key="2">
    <source>
        <dbReference type="Proteomes" id="UP001190700"/>
    </source>
</evidence>
<accession>A0AAE0GI40</accession>